<feature type="modified residue" description="N6-(pyridoxal phosphate)lysine" evidence="8">
    <location>
        <position position="55"/>
    </location>
</feature>
<dbReference type="CDD" id="cd00622">
    <property type="entry name" value="PLPDE_III_ODC"/>
    <property type="match status" value="1"/>
</dbReference>
<protein>
    <recommendedName>
        <fullName evidence="6">ornithine decarboxylase</fullName>
        <ecNumber evidence="6">4.1.1.17</ecNumber>
    </recommendedName>
</protein>
<evidence type="ECO:0000256" key="4">
    <source>
        <dbReference type="ARBA" id="ARBA00023239"/>
    </source>
</evidence>
<dbReference type="InterPro" id="IPR029066">
    <property type="entry name" value="PLP-binding_barrel"/>
</dbReference>
<accession>A0A240ECF1</accession>
<evidence type="ECO:0000256" key="5">
    <source>
        <dbReference type="ARBA" id="ARBA00034115"/>
    </source>
</evidence>
<dbReference type="FunFam" id="2.40.37.10:FF:000004">
    <property type="entry name" value="Ornithine decarboxylase"/>
    <property type="match status" value="1"/>
</dbReference>
<dbReference type="InterPro" id="IPR002433">
    <property type="entry name" value="Orn_de-COase"/>
</dbReference>
<evidence type="ECO:0000256" key="2">
    <source>
        <dbReference type="ARBA" id="ARBA00008872"/>
    </source>
</evidence>
<comment type="pathway">
    <text evidence="5">Amine and polyamine biosynthesis; putrescine biosynthesis via L-ornithine pathway; putrescine from L-ornithine: step 1/1.</text>
</comment>
<evidence type="ECO:0000259" key="9">
    <source>
        <dbReference type="Pfam" id="PF02784"/>
    </source>
</evidence>
<evidence type="ECO:0000256" key="8">
    <source>
        <dbReference type="PIRSR" id="PIRSR600183-50"/>
    </source>
</evidence>
<dbReference type="InterPro" id="IPR022653">
    <property type="entry name" value="De-COase2_pyr-phos_BS"/>
</dbReference>
<dbReference type="PROSITE" id="PS00878">
    <property type="entry name" value="ODR_DC_2_1"/>
    <property type="match status" value="1"/>
</dbReference>
<gene>
    <name evidence="10" type="ORF">SAMN05421731_11133</name>
</gene>
<dbReference type="PANTHER" id="PTHR11482">
    <property type="entry name" value="ARGININE/DIAMINOPIMELATE/ORNITHINE DECARBOXYLASE"/>
    <property type="match status" value="1"/>
</dbReference>
<dbReference type="PRINTS" id="PR01182">
    <property type="entry name" value="ORNDCRBXLASE"/>
</dbReference>
<dbReference type="GO" id="GO:0033387">
    <property type="term" value="P:putrescine biosynthetic process from arginine, via ornithine"/>
    <property type="evidence" value="ECO:0007669"/>
    <property type="project" value="TreeGrafter"/>
</dbReference>
<keyword evidence="4" id="KW-0456">Lyase</keyword>
<evidence type="ECO:0000256" key="7">
    <source>
        <dbReference type="ARBA" id="ARBA00049127"/>
    </source>
</evidence>
<dbReference type="OrthoDB" id="9802147at2"/>
<name>A0A240ECF1_9GAMM</name>
<comment type="similarity">
    <text evidence="2">Belongs to the Orn/Lys/Arg decarboxylase class-II family.</text>
</comment>
<keyword evidence="3 8" id="KW-0663">Pyridoxal phosphate</keyword>
<dbReference type="SUPFAM" id="SSF51419">
    <property type="entry name" value="PLP-binding barrel"/>
    <property type="match status" value="1"/>
</dbReference>
<dbReference type="Gene3D" id="2.40.37.10">
    <property type="entry name" value="Lyase, Ornithine Decarboxylase, Chain A, domain 1"/>
    <property type="match status" value="1"/>
</dbReference>
<dbReference type="SUPFAM" id="SSF50621">
    <property type="entry name" value="Alanine racemase C-terminal domain-like"/>
    <property type="match status" value="1"/>
</dbReference>
<organism evidence="10 11">
    <name type="scientific">Acinetobacter puyangensis</name>
    <dbReference type="NCBI Taxonomy" id="1096779"/>
    <lineage>
        <taxon>Bacteria</taxon>
        <taxon>Pseudomonadati</taxon>
        <taxon>Pseudomonadota</taxon>
        <taxon>Gammaproteobacteria</taxon>
        <taxon>Moraxellales</taxon>
        <taxon>Moraxellaceae</taxon>
        <taxon>Acinetobacter</taxon>
    </lineage>
</organism>
<dbReference type="InterPro" id="IPR022657">
    <property type="entry name" value="De-COase2_CS"/>
</dbReference>
<reference evidence="11" key="1">
    <citation type="submission" date="2016-09" db="EMBL/GenBank/DDBJ databases">
        <authorList>
            <person name="Varghese N."/>
            <person name="Submissions S."/>
        </authorList>
    </citation>
    <scope>NUCLEOTIDE SEQUENCE [LARGE SCALE GENOMIC DNA]</scope>
    <source>
        <strain evidence="11">ANC 4466</strain>
    </source>
</reference>
<sequence length="389" mass="44193">MRLEKYYSSQQWQKIQEFAANKTSPFLLVDLQKIQHKYCELTHCFPQAKVFYAVKANPSIEIIKRLRDLGSNFDVASTYELDRVLQCEVPPDRISYGNTIKKIADVKYAYEQGVRLFVTDAIADLHQIAEVAPNSRVFVRVLMESGTTAEWPLSRKFGCDPDMAVDLMVQAKKLGLIPYGVSFHVGSQQKDVTVWKTALDKVKHIFEVLSDQHQIELELINMGGGFPARYLADIHSIQTYANQIITYLQQNFVQRTPTLFLEPGRSLVGDAGVLVSEIVLIANKSYQDAKRWIYTDVGVFNGLIETLGETTKYPIYTPKMAEQSQKTHAILAGPTCDSTDIMYEKIPYPLPVNLSIGDRLYWLSTGAYTTSYCSVEFNGYPPLRTYYLE</sequence>
<dbReference type="RefSeq" id="WP_097080130.1">
    <property type="nucleotide sequence ID" value="NZ_BAABHT010000004.1"/>
</dbReference>
<dbReference type="EMBL" id="OANT01000011">
    <property type="protein sequence ID" value="SNX46384.1"/>
    <property type="molecule type" value="Genomic_DNA"/>
</dbReference>
<keyword evidence="11" id="KW-1185">Reference proteome</keyword>
<dbReference type="PRINTS" id="PR01179">
    <property type="entry name" value="ODADCRBXLASE"/>
</dbReference>
<dbReference type="AlphaFoldDB" id="A0A240ECF1"/>
<dbReference type="InterPro" id="IPR000183">
    <property type="entry name" value="Orn/DAP/Arg_de-COase"/>
</dbReference>
<dbReference type="Proteomes" id="UP000219042">
    <property type="component" value="Unassembled WGS sequence"/>
</dbReference>
<evidence type="ECO:0000313" key="10">
    <source>
        <dbReference type="EMBL" id="SNX46384.1"/>
    </source>
</evidence>
<evidence type="ECO:0000313" key="11">
    <source>
        <dbReference type="Proteomes" id="UP000219042"/>
    </source>
</evidence>
<dbReference type="EC" id="4.1.1.17" evidence="6"/>
<dbReference type="InterPro" id="IPR009006">
    <property type="entry name" value="Ala_racemase/Decarboxylase_C"/>
</dbReference>
<evidence type="ECO:0000256" key="6">
    <source>
        <dbReference type="ARBA" id="ARBA00034138"/>
    </source>
</evidence>
<comment type="cofactor">
    <cofactor evidence="1 8">
        <name>pyridoxal 5'-phosphate</name>
        <dbReference type="ChEBI" id="CHEBI:597326"/>
    </cofactor>
</comment>
<dbReference type="InterPro" id="IPR022644">
    <property type="entry name" value="De-COase2_N"/>
</dbReference>
<dbReference type="FunFam" id="3.20.20.10:FF:000008">
    <property type="entry name" value="Ornithine decarboxylase"/>
    <property type="match status" value="1"/>
</dbReference>
<dbReference type="GO" id="GO:0005737">
    <property type="term" value="C:cytoplasm"/>
    <property type="evidence" value="ECO:0007669"/>
    <property type="project" value="TreeGrafter"/>
</dbReference>
<feature type="domain" description="Orn/DAP/Arg decarboxylase 2 N-terminal" evidence="9">
    <location>
        <begin position="32"/>
        <end position="268"/>
    </location>
</feature>
<dbReference type="PROSITE" id="PS00879">
    <property type="entry name" value="ODR_DC_2_2"/>
    <property type="match status" value="1"/>
</dbReference>
<proteinExistence type="inferred from homology"/>
<evidence type="ECO:0000256" key="3">
    <source>
        <dbReference type="ARBA" id="ARBA00022898"/>
    </source>
</evidence>
<feature type="active site" description="Proton donor" evidence="8">
    <location>
        <position position="336"/>
    </location>
</feature>
<dbReference type="Gene3D" id="3.20.20.10">
    <property type="entry name" value="Alanine racemase"/>
    <property type="match status" value="1"/>
</dbReference>
<dbReference type="Pfam" id="PF02784">
    <property type="entry name" value="Orn_Arg_deC_N"/>
    <property type="match status" value="1"/>
</dbReference>
<evidence type="ECO:0000256" key="1">
    <source>
        <dbReference type="ARBA" id="ARBA00001933"/>
    </source>
</evidence>
<dbReference type="PANTHER" id="PTHR11482:SF6">
    <property type="entry name" value="ORNITHINE DECARBOXYLASE 1-RELATED"/>
    <property type="match status" value="1"/>
</dbReference>
<dbReference type="GO" id="GO:0004586">
    <property type="term" value="F:ornithine decarboxylase activity"/>
    <property type="evidence" value="ECO:0007669"/>
    <property type="project" value="UniProtKB-EC"/>
</dbReference>
<comment type="catalytic activity">
    <reaction evidence="7">
        <text>L-ornithine + H(+) = putrescine + CO2</text>
        <dbReference type="Rhea" id="RHEA:22964"/>
        <dbReference type="ChEBI" id="CHEBI:15378"/>
        <dbReference type="ChEBI" id="CHEBI:16526"/>
        <dbReference type="ChEBI" id="CHEBI:46911"/>
        <dbReference type="ChEBI" id="CHEBI:326268"/>
        <dbReference type="EC" id="4.1.1.17"/>
    </reaction>
</comment>